<dbReference type="EMBL" id="DS566130">
    <property type="status" value="NOT_ANNOTATED_CDS"/>
    <property type="molecule type" value="Genomic_DNA"/>
</dbReference>
<dbReference type="HOGENOM" id="CLU_009584_0_0_1"/>
<dbReference type="SUPFAM" id="SSF53474">
    <property type="entry name" value="alpha/beta-Hydrolases"/>
    <property type="match status" value="1"/>
</dbReference>
<dbReference type="HAMAP" id="MF_03003">
    <property type="entry name" value="eIF3d"/>
    <property type="match status" value="1"/>
</dbReference>
<comment type="domain">
    <text evidence="5">The RNA gate region regulates mRNA cap recognition to prevent promiscuous mRNA-binding before assembly of eif3d into the full eukaryotic translation initiation factor 3 (eIF-3) complex.</text>
</comment>
<proteinExistence type="inferred from homology"/>
<evidence type="ECO:0000256" key="1">
    <source>
        <dbReference type="ARBA" id="ARBA00022490"/>
    </source>
</evidence>
<dbReference type="Gene3D" id="1.20.120.980">
    <property type="entry name" value="Serine carboxypeptidase S28, SKS domain"/>
    <property type="match status" value="1"/>
</dbReference>
<dbReference type="Gene3D" id="3.40.50.1820">
    <property type="entry name" value="alpha/beta hydrolase"/>
    <property type="match status" value="1"/>
</dbReference>
<dbReference type="GO" id="GO:0005852">
    <property type="term" value="C:eukaryotic translation initiation factor 3 complex"/>
    <property type="evidence" value="ECO:0000318"/>
    <property type="project" value="GO_Central"/>
</dbReference>
<evidence type="ECO:0000313" key="7">
    <source>
        <dbReference type="EnsemblProtists" id="Phyra84983"/>
    </source>
</evidence>
<dbReference type="GO" id="GO:0006508">
    <property type="term" value="P:proteolysis"/>
    <property type="evidence" value="ECO:0007669"/>
    <property type="project" value="InterPro"/>
</dbReference>
<sequence>MGNPLPNLFANHEFRRADVPFLDQTSTAPAELSQCAHSSIGAMASSHRLLVLYAIACFAVLSPVSAASSGARAHNLQRLQDFRGHEYFVQFDVHQSEDDPVTFPVQEDFFTDAILDHFAPVSRRTTWKQRYQVNEEFWGGHGFPVFLYIGGEGPLGPKAITNRTFIYYLAEQHRALLLALEHRFYGKSYPTEDMSLPNLVYLSSEQALADLAHFHSFVTDQYGLTDEKWVAFGGSYPGNLAAWVKLKYPALFAGTVASSAPVHAKTDFFEYMEVVGDGLRYFGGGECYHEVEQAITQLGELMDSGKKGRDKVDELFKPCYPMTNEFDDSVFETSVMGAFQDIAQYNAIHEGVMTLDEVCKHFTEAGDAVGKLASFINRTRVGDCLDSKFQGAPNGTVEVLSRDQFDGKSSARQWVYQTCNEFGYFQTTTSARSPFHALRAVTEANAGTEICKRVYEMNVAPDVAGANLDYGSLGIEVERVTFPSGTIDPWHALAVQNSTKMHSYSAEAVFIEGTAHCADMYYPSARDSPQLQWAHAKIASRVDLYLQDADYYVPTPLTPEELGPLQSIIPHPLMASYNAPRVDVNANGWGPTALPEQFLNIPYAPFNKGDKLGKAADFVSNYAPRGSRYARDPSGVNAEFQYKHDSKEDATFQLVDTSKGTRPKTEDRLRPTWNQQRFGRGGGRGGRGGRGSYNNDKPDPNAPTTSSAQLRLKGMQKQNKRWDRLSNARRQFNYRRRDEPTVDRAASVKVQASWTLIDQFEMQQLTKLQANIPKSEDIKWCGELREYDSALDRITSRSNTRVHRYDDRDFYYVTTTDDPVIEGLAQQGQATVFATDAILSHLMACTRSVFPWDIVAQRVNNMVFFDKRDESNFDLLTVNENATDPPTQDDPEHMNHPDRLSLEATMINQNLSQQVLKSGNGAFYKKFDEANPFASEGAKPASGAYRYRKFDLGSGLNLVARCEVQSVALKKGKKQYVSTYALNEYDPKFPGSIEWRKKIDSQRGAILANELKNNSLKLAKWTAQALLAGVDEMKLGYVSRSNFKDPYSHVVLGMQSYNPSTFATQIALNQNNTWGIIKMLSELLLEQPEGKYVIMKDPNKPIMRLFSVPLDTFEEEGEDDDDDEQDDE</sequence>
<dbReference type="InParanoid" id="H3H3C8"/>
<dbReference type="STRING" id="164328.H3H3C8"/>
<comment type="function">
    <text evidence="5">mRNA cap-binding component of the eukaryotic translation initiation factor 3 (eIF-3) complex, which is involved in protein synthesis of a specialized repertoire of mRNAs and, together with other initiation factors, stimulates binding of mRNA and methionyl-tRNAi to the 40S ribosome. The eIF-3 complex specifically targets and initiates translation of a subset of mRNAs involved in cell proliferation. In the eIF-3 complex, eif3d specifically recognizes and binds the 7-methylguanosine cap of a subset of mRNAs.</text>
</comment>
<organism evidence="7 8">
    <name type="scientific">Phytophthora ramorum</name>
    <name type="common">Sudden oak death agent</name>
    <dbReference type="NCBI Taxonomy" id="164328"/>
    <lineage>
        <taxon>Eukaryota</taxon>
        <taxon>Sar</taxon>
        <taxon>Stramenopiles</taxon>
        <taxon>Oomycota</taxon>
        <taxon>Peronosporomycetes</taxon>
        <taxon>Peronosporales</taxon>
        <taxon>Peronosporaceae</taxon>
        <taxon>Phytophthora</taxon>
    </lineage>
</organism>
<dbReference type="InterPro" id="IPR008758">
    <property type="entry name" value="Peptidase_S28"/>
</dbReference>
<dbReference type="GO" id="GO:0033290">
    <property type="term" value="C:eukaryotic 48S preinitiation complex"/>
    <property type="evidence" value="ECO:0007669"/>
    <property type="project" value="UniProtKB-UniRule"/>
</dbReference>
<dbReference type="GO" id="GO:0001732">
    <property type="term" value="P:formation of cytoplasmic translation initiation complex"/>
    <property type="evidence" value="ECO:0007669"/>
    <property type="project" value="UniProtKB-UniRule"/>
</dbReference>
<keyword evidence="1 5" id="KW-0963">Cytoplasm</keyword>
<evidence type="ECO:0000256" key="3">
    <source>
        <dbReference type="ARBA" id="ARBA00022884"/>
    </source>
</evidence>
<accession>H3H3C8</accession>
<comment type="subcellular location">
    <subcellularLocation>
        <location evidence="5">Cytoplasm</location>
    </subcellularLocation>
</comment>
<comment type="similarity">
    <text evidence="5">Belongs to the eIF-3 subunit D family.</text>
</comment>
<dbReference type="GO" id="GO:0070008">
    <property type="term" value="F:serine-type exopeptidase activity"/>
    <property type="evidence" value="ECO:0007669"/>
    <property type="project" value="InterPro"/>
</dbReference>
<dbReference type="EnsemblProtists" id="Phyra84983">
    <property type="protein sequence ID" value="Phyra84983"/>
    <property type="gene ID" value="Phyra84983"/>
</dbReference>
<dbReference type="GO" id="GO:0016282">
    <property type="term" value="C:eukaryotic 43S preinitiation complex"/>
    <property type="evidence" value="ECO:0007669"/>
    <property type="project" value="UniProtKB-UniRule"/>
</dbReference>
<feature type="region of interest" description="RNA gate" evidence="5">
    <location>
        <begin position="872"/>
        <end position="886"/>
    </location>
</feature>
<dbReference type="VEuPathDB" id="FungiDB:KRP22_4615"/>
<dbReference type="eggNOG" id="KOG2479">
    <property type="taxonomic scope" value="Eukaryota"/>
</dbReference>
<dbReference type="Pfam" id="PF05577">
    <property type="entry name" value="Peptidase_S28"/>
    <property type="match status" value="1"/>
</dbReference>
<dbReference type="AlphaFoldDB" id="H3H3C8"/>
<evidence type="ECO:0000256" key="5">
    <source>
        <dbReference type="HAMAP-Rule" id="MF_03003"/>
    </source>
</evidence>
<dbReference type="GO" id="GO:0002191">
    <property type="term" value="P:cap-dependent translational initiation"/>
    <property type="evidence" value="ECO:0007669"/>
    <property type="project" value="UniProtKB-UniRule"/>
</dbReference>
<dbReference type="GO" id="GO:0003743">
    <property type="term" value="F:translation initiation factor activity"/>
    <property type="evidence" value="ECO:0000318"/>
    <property type="project" value="GO_Central"/>
</dbReference>
<dbReference type="GO" id="GO:0006413">
    <property type="term" value="P:translational initiation"/>
    <property type="evidence" value="ECO:0000318"/>
    <property type="project" value="GO_Central"/>
</dbReference>
<feature type="compositionally biased region" description="Gly residues" evidence="6">
    <location>
        <begin position="679"/>
        <end position="691"/>
    </location>
</feature>
<evidence type="ECO:0000256" key="6">
    <source>
        <dbReference type="SAM" id="MobiDB-lite"/>
    </source>
</evidence>
<keyword evidence="8" id="KW-1185">Reference proteome</keyword>
<keyword evidence="2 5" id="KW-0396">Initiation factor</keyword>
<dbReference type="InterPro" id="IPR029058">
    <property type="entry name" value="AB_hydrolase_fold"/>
</dbReference>
<evidence type="ECO:0000256" key="2">
    <source>
        <dbReference type="ARBA" id="ARBA00022540"/>
    </source>
</evidence>
<dbReference type="InterPro" id="IPR007783">
    <property type="entry name" value="eIF3d"/>
</dbReference>
<reference evidence="7" key="2">
    <citation type="submission" date="2015-06" db="UniProtKB">
        <authorList>
            <consortium name="EnsemblProtists"/>
        </authorList>
    </citation>
    <scope>IDENTIFICATION</scope>
    <source>
        <strain evidence="7">Pr102</strain>
    </source>
</reference>
<dbReference type="VEuPathDB" id="FungiDB:KRP22_4614"/>
<reference evidence="8" key="1">
    <citation type="journal article" date="2006" name="Science">
        <title>Phytophthora genome sequences uncover evolutionary origins and mechanisms of pathogenesis.</title>
        <authorList>
            <person name="Tyler B.M."/>
            <person name="Tripathy S."/>
            <person name="Zhang X."/>
            <person name="Dehal P."/>
            <person name="Jiang R.H."/>
            <person name="Aerts A."/>
            <person name="Arredondo F.D."/>
            <person name="Baxter L."/>
            <person name="Bensasson D."/>
            <person name="Beynon J.L."/>
            <person name="Chapman J."/>
            <person name="Damasceno C.M."/>
            <person name="Dorrance A.E."/>
            <person name="Dou D."/>
            <person name="Dickerman A.W."/>
            <person name="Dubchak I.L."/>
            <person name="Garbelotto M."/>
            <person name="Gijzen M."/>
            <person name="Gordon S.G."/>
            <person name="Govers F."/>
            <person name="Grunwald N.J."/>
            <person name="Huang W."/>
            <person name="Ivors K.L."/>
            <person name="Jones R.W."/>
            <person name="Kamoun S."/>
            <person name="Krampis K."/>
            <person name="Lamour K.H."/>
            <person name="Lee M.K."/>
            <person name="McDonald W.H."/>
            <person name="Medina M."/>
            <person name="Meijer H.J."/>
            <person name="Nordberg E.K."/>
            <person name="Maclean D.J."/>
            <person name="Ospina-Giraldo M.D."/>
            <person name="Morris P.F."/>
            <person name="Phuntumart V."/>
            <person name="Putnam N.H."/>
            <person name="Rash S."/>
            <person name="Rose J.K."/>
            <person name="Sakihama Y."/>
            <person name="Salamov A.A."/>
            <person name="Savidor A."/>
            <person name="Scheuring C.F."/>
            <person name="Smith B.M."/>
            <person name="Sobral B.W."/>
            <person name="Terry A."/>
            <person name="Torto-Alalibo T.A."/>
            <person name="Win J."/>
            <person name="Xu Z."/>
            <person name="Zhang H."/>
            <person name="Grigoriev I.V."/>
            <person name="Rokhsar D.S."/>
            <person name="Boore J.L."/>
        </authorList>
    </citation>
    <scope>NUCLEOTIDE SEQUENCE [LARGE SCALE GENOMIC DNA]</scope>
    <source>
        <strain evidence="8">Pr102</strain>
    </source>
</reference>
<comment type="subunit">
    <text evidence="5">Component of the eukaryotic translation initiation factor 3 (eIF-3) complex.</text>
</comment>
<dbReference type="PANTHER" id="PTHR12399:SF0">
    <property type="entry name" value="EUKARYOTIC TRANSLATION INITIATION FACTOR 3 SUBUNIT D"/>
    <property type="match status" value="1"/>
</dbReference>
<feature type="region of interest" description="Disordered" evidence="6">
    <location>
        <begin position="651"/>
        <end position="728"/>
    </location>
</feature>
<protein>
    <recommendedName>
        <fullName evidence="5">Eukaryotic translation initiation factor 3 subunit D</fullName>
        <shortName evidence="5">eIF3d</shortName>
    </recommendedName>
    <alternativeName>
        <fullName evidence="5">Eukaryotic translation initiation factor 3 subunit 7</fullName>
    </alternativeName>
</protein>
<name>H3H3C8_PHYRM</name>
<keyword evidence="4 5" id="KW-0648">Protein biosynthesis</keyword>
<evidence type="ECO:0000313" key="8">
    <source>
        <dbReference type="Proteomes" id="UP000005238"/>
    </source>
</evidence>
<dbReference type="InterPro" id="IPR042269">
    <property type="entry name" value="Ser_carbopepase_S28_SKS"/>
</dbReference>
<evidence type="ECO:0000256" key="4">
    <source>
        <dbReference type="ARBA" id="ARBA00022917"/>
    </source>
</evidence>
<keyword evidence="3" id="KW-0694">RNA-binding</keyword>
<dbReference type="eggNOG" id="KOG2182">
    <property type="taxonomic scope" value="Eukaryota"/>
</dbReference>
<dbReference type="Proteomes" id="UP000005238">
    <property type="component" value="Unassembled WGS sequence"/>
</dbReference>
<dbReference type="GO" id="GO:0098808">
    <property type="term" value="F:mRNA cap binding"/>
    <property type="evidence" value="ECO:0007669"/>
    <property type="project" value="UniProtKB-UniRule"/>
</dbReference>
<dbReference type="Pfam" id="PF05091">
    <property type="entry name" value="eIF-3_zeta"/>
    <property type="match status" value="1"/>
</dbReference>
<dbReference type="VEuPathDB" id="FungiDB:KRP23_13902"/>
<dbReference type="PANTHER" id="PTHR12399">
    <property type="entry name" value="EUKARYOTIC TRANSLATION INITIATION FACTOR 3 SUBUNIT 7"/>
    <property type="match status" value="1"/>
</dbReference>
<dbReference type="VEuPathDB" id="FungiDB:KRP23_13903"/>